<protein>
    <recommendedName>
        <fullName evidence="3">Encoded protein</fullName>
    </recommendedName>
</protein>
<evidence type="ECO:0000313" key="2">
    <source>
        <dbReference type="Proteomes" id="UP000815325"/>
    </source>
</evidence>
<reference evidence="1" key="1">
    <citation type="submission" date="2017-08" db="EMBL/GenBank/DDBJ databases">
        <authorList>
            <person name="Polle J.E."/>
            <person name="Barry K."/>
            <person name="Cushman J."/>
            <person name="Schmutz J."/>
            <person name="Tran D."/>
            <person name="Hathwaick L.T."/>
            <person name="Yim W.C."/>
            <person name="Jenkins J."/>
            <person name="Mckie-Krisberg Z.M."/>
            <person name="Prochnik S."/>
            <person name="Lindquist E."/>
            <person name="Dockter R.B."/>
            <person name="Adam C."/>
            <person name="Molina H."/>
            <person name="Bunkerborg J."/>
            <person name="Jin E."/>
            <person name="Buchheim M."/>
            <person name="Magnuson J."/>
        </authorList>
    </citation>
    <scope>NUCLEOTIDE SEQUENCE</scope>
    <source>
        <strain evidence="1">CCAP 19/18</strain>
    </source>
</reference>
<evidence type="ECO:0000313" key="1">
    <source>
        <dbReference type="EMBL" id="KAF5826153.1"/>
    </source>
</evidence>
<accession>A0ABQ7FUS1</accession>
<name>A0ABQ7FUS1_DUNSA</name>
<keyword evidence="2" id="KW-1185">Reference proteome</keyword>
<organism evidence="1 2">
    <name type="scientific">Dunaliella salina</name>
    <name type="common">Green alga</name>
    <name type="synonym">Protococcus salinus</name>
    <dbReference type="NCBI Taxonomy" id="3046"/>
    <lineage>
        <taxon>Eukaryota</taxon>
        <taxon>Viridiplantae</taxon>
        <taxon>Chlorophyta</taxon>
        <taxon>core chlorophytes</taxon>
        <taxon>Chlorophyceae</taxon>
        <taxon>CS clade</taxon>
        <taxon>Chlamydomonadales</taxon>
        <taxon>Dunaliellaceae</taxon>
        <taxon>Dunaliella</taxon>
    </lineage>
</organism>
<gene>
    <name evidence="1" type="ORF">DUNSADRAFT_4520</name>
</gene>
<proteinExistence type="predicted"/>
<evidence type="ECO:0008006" key="3">
    <source>
        <dbReference type="Google" id="ProtNLM"/>
    </source>
</evidence>
<sequence>MADGRCRWQLADGRCRWQMADGRWQMYCTLILHSWQSGAKGGGQFSCLHCKWRTHQNLQLQVLPRWHAQHNLQLQVLPSGLNFFG</sequence>
<dbReference type="EMBL" id="MU071281">
    <property type="protein sequence ID" value="KAF5826153.1"/>
    <property type="molecule type" value="Genomic_DNA"/>
</dbReference>
<dbReference type="Proteomes" id="UP000815325">
    <property type="component" value="Unassembled WGS sequence"/>
</dbReference>
<comment type="caution">
    <text evidence="1">The sequence shown here is derived from an EMBL/GenBank/DDBJ whole genome shotgun (WGS) entry which is preliminary data.</text>
</comment>